<keyword evidence="4" id="KW-0802">TPR repeat</keyword>
<dbReference type="PROSITE" id="PS50005">
    <property type="entry name" value="TPR"/>
    <property type="match status" value="1"/>
</dbReference>
<dbReference type="InterPro" id="IPR052386">
    <property type="entry name" value="GPSM"/>
</dbReference>
<comment type="subcellular location">
    <subcellularLocation>
        <location evidence="1">Cytoplasm</location>
    </subcellularLocation>
</comment>
<evidence type="ECO:0000256" key="1">
    <source>
        <dbReference type="ARBA" id="ARBA00004496"/>
    </source>
</evidence>
<gene>
    <name evidence="5" type="primary">TTC28</name>
    <name evidence="5" type="ORF">AWC38_SpisGene8287</name>
</gene>
<name>A0A2B4SD54_STYPI</name>
<dbReference type="InterPro" id="IPR019734">
    <property type="entry name" value="TPR_rpt"/>
</dbReference>
<evidence type="ECO:0000256" key="3">
    <source>
        <dbReference type="ARBA" id="ARBA00022737"/>
    </source>
</evidence>
<comment type="caution">
    <text evidence="5">The sequence shown here is derived from an EMBL/GenBank/DDBJ whole genome shotgun (WGS) entry which is preliminary data.</text>
</comment>
<dbReference type="GO" id="GO:0005092">
    <property type="term" value="F:GDP-dissociation inhibitor activity"/>
    <property type="evidence" value="ECO:0007669"/>
    <property type="project" value="TreeGrafter"/>
</dbReference>
<dbReference type="PANTHER" id="PTHR45954">
    <property type="entry name" value="LD33695P"/>
    <property type="match status" value="1"/>
</dbReference>
<dbReference type="EMBL" id="LSMT01000113">
    <property type="protein sequence ID" value="PFX27029.1"/>
    <property type="molecule type" value="Genomic_DNA"/>
</dbReference>
<dbReference type="GO" id="GO:0005938">
    <property type="term" value="C:cell cortex"/>
    <property type="evidence" value="ECO:0007669"/>
    <property type="project" value="TreeGrafter"/>
</dbReference>
<evidence type="ECO:0000256" key="2">
    <source>
        <dbReference type="ARBA" id="ARBA00022490"/>
    </source>
</evidence>
<evidence type="ECO:0000256" key="4">
    <source>
        <dbReference type="PROSITE-ProRule" id="PRU00339"/>
    </source>
</evidence>
<dbReference type="Proteomes" id="UP000225706">
    <property type="component" value="Unassembled WGS sequence"/>
</dbReference>
<keyword evidence="3" id="KW-0677">Repeat</keyword>
<dbReference type="SUPFAM" id="SSF48452">
    <property type="entry name" value="TPR-like"/>
    <property type="match status" value="1"/>
</dbReference>
<dbReference type="SMART" id="SM00028">
    <property type="entry name" value="TPR"/>
    <property type="match status" value="3"/>
</dbReference>
<evidence type="ECO:0000313" key="5">
    <source>
        <dbReference type="EMBL" id="PFX27029.1"/>
    </source>
</evidence>
<keyword evidence="6" id="KW-1185">Reference proteome</keyword>
<accession>A0A2B4SD54</accession>
<evidence type="ECO:0000313" key="6">
    <source>
        <dbReference type="Proteomes" id="UP000225706"/>
    </source>
</evidence>
<dbReference type="AlphaFoldDB" id="A0A2B4SD54"/>
<proteinExistence type="predicted"/>
<dbReference type="PANTHER" id="PTHR45954:SF1">
    <property type="entry name" value="LD33695P"/>
    <property type="match status" value="1"/>
</dbReference>
<keyword evidence="2" id="KW-0963">Cytoplasm</keyword>
<dbReference type="Gene3D" id="1.25.40.10">
    <property type="entry name" value="Tetratricopeptide repeat domain"/>
    <property type="match status" value="1"/>
</dbReference>
<reference evidence="6" key="1">
    <citation type="journal article" date="2017" name="bioRxiv">
        <title>Comparative analysis of the genomes of Stylophora pistillata and Acropora digitifera provides evidence for extensive differences between species of corals.</title>
        <authorList>
            <person name="Voolstra C.R."/>
            <person name="Li Y."/>
            <person name="Liew Y.J."/>
            <person name="Baumgarten S."/>
            <person name="Zoccola D."/>
            <person name="Flot J.-F."/>
            <person name="Tambutte S."/>
            <person name="Allemand D."/>
            <person name="Aranda M."/>
        </authorList>
    </citation>
    <scope>NUCLEOTIDE SEQUENCE [LARGE SCALE GENOMIC DNA]</scope>
</reference>
<dbReference type="InterPro" id="IPR011990">
    <property type="entry name" value="TPR-like_helical_dom_sf"/>
</dbReference>
<dbReference type="GO" id="GO:0001965">
    <property type="term" value="F:G-protein alpha-subunit binding"/>
    <property type="evidence" value="ECO:0007669"/>
    <property type="project" value="TreeGrafter"/>
</dbReference>
<sequence>MYGLPNSIEPTLVSSFACIKKQGAGCTQDWPLGQFKKAIEYHQRDLEIAKEVGDKAGEGGIYTNLGCAYHGLGQFKTAIEYDQHHLEIAKEVGDKAGEGKSYGNLGSAYFCLRQFKTAIEYHQRDLEIAKEVGDKAGEAHSLCSLGISVECEGNLMRALDLLYSSVKIYDDIRDSLQPNDNSKICNRNQHTDAYTGLWRINLSLGEDVKALFAAEKGRAQALRDLMNSKYKVEGSLKYCSPCVSLSCVPSSTVFIAISGPCVYFWVFLSNDNVQLRKVHVNNYRYQDELEFFIAQMNSNVLKEIAASRDAVNGENPPIDALKEEEVEEVGD</sequence>
<dbReference type="GO" id="GO:0000132">
    <property type="term" value="P:establishment of mitotic spindle orientation"/>
    <property type="evidence" value="ECO:0007669"/>
    <property type="project" value="TreeGrafter"/>
</dbReference>
<feature type="repeat" description="TPR" evidence="4">
    <location>
        <begin position="99"/>
        <end position="132"/>
    </location>
</feature>
<dbReference type="Pfam" id="PF13424">
    <property type="entry name" value="TPR_12"/>
    <property type="match status" value="2"/>
</dbReference>
<organism evidence="5 6">
    <name type="scientific">Stylophora pistillata</name>
    <name type="common">Smooth cauliflower coral</name>
    <dbReference type="NCBI Taxonomy" id="50429"/>
    <lineage>
        <taxon>Eukaryota</taxon>
        <taxon>Metazoa</taxon>
        <taxon>Cnidaria</taxon>
        <taxon>Anthozoa</taxon>
        <taxon>Hexacorallia</taxon>
        <taxon>Scleractinia</taxon>
        <taxon>Astrocoeniina</taxon>
        <taxon>Pocilloporidae</taxon>
        <taxon>Stylophora</taxon>
    </lineage>
</organism>
<protein>
    <submittedName>
        <fullName evidence="5">Tetratricopeptide repeat protein 28</fullName>
    </submittedName>
</protein>